<dbReference type="AlphaFoldDB" id="G2XQM2"/>
<dbReference type="EMBL" id="FQ790252">
    <property type="protein sequence ID" value="CCD43127.1"/>
    <property type="molecule type" value="Genomic_DNA"/>
</dbReference>
<dbReference type="Proteomes" id="UP000008177">
    <property type="component" value="Unplaced contigs"/>
</dbReference>
<accession>G2XQM2</accession>
<gene>
    <name evidence="1" type="ORF">BofuT4_uP069670.1</name>
</gene>
<dbReference type="InParanoid" id="G2XQM2"/>
<evidence type="ECO:0000313" key="1">
    <source>
        <dbReference type="EMBL" id="CCD43127.1"/>
    </source>
</evidence>
<organism evidence="1 2">
    <name type="scientific">Botryotinia fuckeliana (strain T4)</name>
    <name type="common">Noble rot fungus</name>
    <name type="synonym">Botrytis cinerea</name>
    <dbReference type="NCBI Taxonomy" id="999810"/>
    <lineage>
        <taxon>Eukaryota</taxon>
        <taxon>Fungi</taxon>
        <taxon>Dikarya</taxon>
        <taxon>Ascomycota</taxon>
        <taxon>Pezizomycotina</taxon>
        <taxon>Leotiomycetes</taxon>
        <taxon>Helotiales</taxon>
        <taxon>Sclerotiniaceae</taxon>
        <taxon>Botrytis</taxon>
    </lineage>
</organism>
<evidence type="ECO:0000313" key="2">
    <source>
        <dbReference type="Proteomes" id="UP000008177"/>
    </source>
</evidence>
<dbReference type="HOGENOM" id="CLU_2978831_0_0_1"/>
<proteinExistence type="predicted"/>
<name>G2XQM2_BOTF4</name>
<sequence length="58" mass="6418">MASVIIITSSRVPQILDEKMTDIHSQGMVFDLPHASLFHSRSSSFHDDDDDDVSTPST</sequence>
<reference evidence="2" key="1">
    <citation type="journal article" date="2011" name="PLoS Genet.">
        <title>Genomic analysis of the necrotrophic fungal pathogens Sclerotinia sclerotiorum and Botrytis cinerea.</title>
        <authorList>
            <person name="Amselem J."/>
            <person name="Cuomo C.A."/>
            <person name="van Kan J.A."/>
            <person name="Viaud M."/>
            <person name="Benito E.P."/>
            <person name="Couloux A."/>
            <person name="Coutinho P.M."/>
            <person name="de Vries R.P."/>
            <person name="Dyer P.S."/>
            <person name="Fillinger S."/>
            <person name="Fournier E."/>
            <person name="Gout L."/>
            <person name="Hahn M."/>
            <person name="Kohn L."/>
            <person name="Lapalu N."/>
            <person name="Plummer K.M."/>
            <person name="Pradier J.M."/>
            <person name="Quevillon E."/>
            <person name="Sharon A."/>
            <person name="Simon A."/>
            <person name="ten Have A."/>
            <person name="Tudzynski B."/>
            <person name="Tudzynski P."/>
            <person name="Wincker P."/>
            <person name="Andrew M."/>
            <person name="Anthouard V."/>
            <person name="Beever R.E."/>
            <person name="Beffa R."/>
            <person name="Benoit I."/>
            <person name="Bouzid O."/>
            <person name="Brault B."/>
            <person name="Chen Z."/>
            <person name="Choquer M."/>
            <person name="Collemare J."/>
            <person name="Cotton P."/>
            <person name="Danchin E.G."/>
            <person name="Da Silva C."/>
            <person name="Gautier A."/>
            <person name="Giraud C."/>
            <person name="Giraud T."/>
            <person name="Gonzalez C."/>
            <person name="Grossetete S."/>
            <person name="Guldener U."/>
            <person name="Henrissat B."/>
            <person name="Howlett B.J."/>
            <person name="Kodira C."/>
            <person name="Kretschmer M."/>
            <person name="Lappartient A."/>
            <person name="Leroch M."/>
            <person name="Levis C."/>
            <person name="Mauceli E."/>
            <person name="Neuveglise C."/>
            <person name="Oeser B."/>
            <person name="Pearson M."/>
            <person name="Poulain J."/>
            <person name="Poussereau N."/>
            <person name="Quesneville H."/>
            <person name="Rascle C."/>
            <person name="Schumacher J."/>
            <person name="Segurens B."/>
            <person name="Sexton A."/>
            <person name="Silva E."/>
            <person name="Sirven C."/>
            <person name="Soanes D.M."/>
            <person name="Talbot N.J."/>
            <person name="Templeton M."/>
            <person name="Yandava C."/>
            <person name="Yarden O."/>
            <person name="Zeng Q."/>
            <person name="Rollins J.A."/>
            <person name="Lebrun M.H."/>
            <person name="Dickman M."/>
        </authorList>
    </citation>
    <scope>NUCLEOTIDE SEQUENCE [LARGE SCALE GENOMIC DNA]</scope>
    <source>
        <strain evidence="2">T4</strain>
    </source>
</reference>
<protein>
    <submittedName>
        <fullName evidence="1">Uncharacterized protein</fullName>
    </submittedName>
</protein>